<dbReference type="PANTHER" id="PTHR12636">
    <property type="entry name" value="NEP1/MRA1"/>
    <property type="match status" value="1"/>
</dbReference>
<dbReference type="InterPro" id="IPR029028">
    <property type="entry name" value="Alpha/beta_knot_MTases"/>
</dbReference>
<protein>
    <submittedName>
        <fullName evidence="10">Uncharacterized protein</fullName>
    </submittedName>
</protein>
<sequence length="340" mass="35483">MSSFRKRDRDEGSSSPSFGRGGRGGGSFGGRGGSFGGRGGNSGGYSAGGSRSFSSSSRGGYGQQRDAPAPSSASNSAAPLSMSSYPPSRYPSGGHATSSNRPQMGGAIAKTSQKEPCIVVILEKAGLFLGRDGLVDAYDRAASTEIANQSLQDVRPDIVHQCLLALFDTDLAFRRRLRVYISTIKGKTIEVSPILRPPRTYGRFKGLMSALLTDGHISSVEGHTLMKVLPGTVAPIIPHGAPVYGLCNSTNAPVTTASELAKAALASPVSDDLQGGQKNVAAFYTISCTDDQNMDGIDYITNPVCVSVFPASSHVLCARICEGYGRAIGPVIRPKEDEAA</sequence>
<dbReference type="Gene3D" id="3.40.1280.10">
    <property type="match status" value="1"/>
</dbReference>
<keyword evidence="3" id="KW-0698">rRNA processing</keyword>
<dbReference type="InterPro" id="IPR029026">
    <property type="entry name" value="tRNA_m1G_MTases_N"/>
</dbReference>
<evidence type="ECO:0000313" key="11">
    <source>
        <dbReference type="Proteomes" id="UP000051952"/>
    </source>
</evidence>
<feature type="compositionally biased region" description="Gly residues" evidence="9">
    <location>
        <begin position="19"/>
        <end position="47"/>
    </location>
</feature>
<dbReference type="EMBL" id="CYKH01000467">
    <property type="protein sequence ID" value="CUF97312.1"/>
    <property type="molecule type" value="Genomic_DNA"/>
</dbReference>
<evidence type="ECO:0000313" key="10">
    <source>
        <dbReference type="EMBL" id="CUF97312.1"/>
    </source>
</evidence>
<evidence type="ECO:0000256" key="5">
    <source>
        <dbReference type="ARBA" id="ARBA00022679"/>
    </source>
</evidence>
<organism evidence="10 11">
    <name type="scientific">Bodo saltans</name>
    <name type="common">Flagellated protozoan</name>
    <dbReference type="NCBI Taxonomy" id="75058"/>
    <lineage>
        <taxon>Eukaryota</taxon>
        <taxon>Discoba</taxon>
        <taxon>Euglenozoa</taxon>
        <taxon>Kinetoplastea</taxon>
        <taxon>Metakinetoplastina</taxon>
        <taxon>Eubodonida</taxon>
        <taxon>Bodonidae</taxon>
        <taxon>Bodo</taxon>
    </lineage>
</organism>
<dbReference type="PANTHER" id="PTHR12636:SF5">
    <property type="entry name" value="RIBOSOMAL RNA SMALL SUBUNIT METHYLTRANSFERASE NEP1"/>
    <property type="match status" value="1"/>
</dbReference>
<feature type="compositionally biased region" description="Low complexity" evidence="9">
    <location>
        <begin position="67"/>
        <end position="92"/>
    </location>
</feature>
<evidence type="ECO:0000256" key="1">
    <source>
        <dbReference type="ARBA" id="ARBA00008115"/>
    </source>
</evidence>
<comment type="similarity">
    <text evidence="1">Belongs to the class IV-like SAM-binding methyltransferase superfamily. RNA methyltransferase NEP1 family.</text>
</comment>
<dbReference type="GO" id="GO:0070037">
    <property type="term" value="F:rRNA (pseudouridine) methyltransferase activity"/>
    <property type="evidence" value="ECO:0007669"/>
    <property type="project" value="InterPro"/>
</dbReference>
<dbReference type="Pfam" id="PF03587">
    <property type="entry name" value="EMG1"/>
    <property type="match status" value="1"/>
</dbReference>
<name>A0A0S4IQP7_BODSA</name>
<dbReference type="GO" id="GO:0019843">
    <property type="term" value="F:rRNA binding"/>
    <property type="evidence" value="ECO:0007669"/>
    <property type="project" value="UniProtKB-KW"/>
</dbReference>
<evidence type="ECO:0000256" key="2">
    <source>
        <dbReference type="ARBA" id="ARBA00022517"/>
    </source>
</evidence>
<dbReference type="VEuPathDB" id="TriTrypDB:BSAL_68270"/>
<keyword evidence="6" id="KW-0949">S-adenosyl-L-methionine</keyword>
<dbReference type="Proteomes" id="UP000051952">
    <property type="component" value="Unassembled WGS sequence"/>
</dbReference>
<evidence type="ECO:0000256" key="6">
    <source>
        <dbReference type="ARBA" id="ARBA00022691"/>
    </source>
</evidence>
<evidence type="ECO:0000256" key="4">
    <source>
        <dbReference type="ARBA" id="ARBA00022603"/>
    </source>
</evidence>
<gene>
    <name evidence="10" type="ORF">BSAL_68270</name>
</gene>
<keyword evidence="8" id="KW-0694">RNA-binding</keyword>
<keyword evidence="7" id="KW-0699">rRNA-binding</keyword>
<dbReference type="OMA" id="HVLCARI"/>
<evidence type="ECO:0000256" key="8">
    <source>
        <dbReference type="ARBA" id="ARBA00022884"/>
    </source>
</evidence>
<dbReference type="OrthoDB" id="269804at2759"/>
<keyword evidence="2" id="KW-0690">Ribosome biogenesis</keyword>
<evidence type="ECO:0000256" key="9">
    <source>
        <dbReference type="SAM" id="MobiDB-lite"/>
    </source>
</evidence>
<keyword evidence="5" id="KW-0808">Transferase</keyword>
<dbReference type="InterPro" id="IPR005304">
    <property type="entry name" value="Rbsml_bgen_MeTrfase_EMG1/NEP1"/>
</dbReference>
<keyword evidence="11" id="KW-1185">Reference proteome</keyword>
<dbReference type="AlphaFoldDB" id="A0A0S4IQP7"/>
<evidence type="ECO:0000256" key="3">
    <source>
        <dbReference type="ARBA" id="ARBA00022552"/>
    </source>
</evidence>
<accession>A0A0S4IQP7</accession>
<feature type="compositionally biased region" description="Basic and acidic residues" evidence="9">
    <location>
        <begin position="1"/>
        <end position="12"/>
    </location>
</feature>
<feature type="region of interest" description="Disordered" evidence="9">
    <location>
        <begin position="1"/>
        <end position="109"/>
    </location>
</feature>
<dbReference type="GO" id="GO:0070475">
    <property type="term" value="P:rRNA base methylation"/>
    <property type="evidence" value="ECO:0007669"/>
    <property type="project" value="InterPro"/>
</dbReference>
<keyword evidence="4" id="KW-0489">Methyltransferase</keyword>
<proteinExistence type="inferred from homology"/>
<dbReference type="SUPFAM" id="SSF75217">
    <property type="entry name" value="alpha/beta knot"/>
    <property type="match status" value="1"/>
</dbReference>
<evidence type="ECO:0000256" key="7">
    <source>
        <dbReference type="ARBA" id="ARBA00022730"/>
    </source>
</evidence>
<dbReference type="GO" id="GO:0032040">
    <property type="term" value="C:small-subunit processome"/>
    <property type="evidence" value="ECO:0007669"/>
    <property type="project" value="TreeGrafter"/>
</dbReference>
<reference evidence="11" key="1">
    <citation type="submission" date="2015-09" db="EMBL/GenBank/DDBJ databases">
        <authorList>
            <consortium name="Pathogen Informatics"/>
        </authorList>
    </citation>
    <scope>NUCLEOTIDE SEQUENCE [LARGE SCALE GENOMIC DNA]</scope>
    <source>
        <strain evidence="11">Lake Konstanz</strain>
    </source>
</reference>
<feature type="compositionally biased region" description="Low complexity" evidence="9">
    <location>
        <begin position="48"/>
        <end position="58"/>
    </location>
</feature>